<gene>
    <name evidence="4" type="ORF">POM88_022996</name>
</gene>
<feature type="domain" description="Replication protein A 70 kDa DNA-binding subunit B/D first OB fold" evidence="2">
    <location>
        <begin position="250"/>
        <end position="355"/>
    </location>
</feature>
<evidence type="ECO:0000313" key="5">
    <source>
        <dbReference type="Proteomes" id="UP001237642"/>
    </source>
</evidence>
<evidence type="ECO:0000313" key="4">
    <source>
        <dbReference type="EMBL" id="KAK1385261.1"/>
    </source>
</evidence>
<feature type="domain" description="Replication protein A 70 kDa DNA-binding subunit B/D first OB fold" evidence="2">
    <location>
        <begin position="7"/>
        <end position="87"/>
    </location>
</feature>
<dbReference type="SUPFAM" id="SSF50249">
    <property type="entry name" value="Nucleic acid-binding proteins"/>
    <property type="match status" value="5"/>
</dbReference>
<dbReference type="InterPro" id="IPR012340">
    <property type="entry name" value="NA-bd_OB-fold"/>
</dbReference>
<dbReference type="Pfam" id="PF16900">
    <property type="entry name" value="REPA_OB_2"/>
    <property type="match status" value="1"/>
</dbReference>
<sequence length="675" mass="79264">MDSSQIHSIKDLHVGKKIDWKIKVRVCKIWKEKLYHNGHVLGMNLIVVDKMDNSIHIWIDKQLISLFEAKFIEKEVFIIQNFNVYMYDVNAKEIPCKNKKYIELKNSTMVIHEEGFHRKYSLEVFDFIKLGRLHELYEPETHLVDIMGFLHYTGRLRRFSKPGKDVKSFIKFVITDKSFYHTVYFFDQLAEAFIPETTEDIEEIPIVVIASCRIHMRNGFPIITSVPATRFYVNPLHEANLETTVSFNYYTPINKLKPSKIKWNIRVRVQALWKGITRETKEFRGINLILVDDSKFRIHAFVNARFAVQFENELEEGQIYNLSNFIVHEYSGVEFHRCVRFDKHIYFADYTKLQKSSNEGLKICKWSFDLFELLDLEKMQTDKRFLCDVVGVIEEVDPILEYVNDNKEAKKQKRFSITDGRCTVKITFFDQLAESFEEALKEQVDQKNIVIISSVKIGSFQGELNLTNYPATRFYINVKHRAVKELSRRASEPLFYQPLPLRQEKNTELLTINEIKNLGKEDIERQVVAEVTIKKVEEDFQWYDRICRKCNVEVHMADGRFKCDKCERFYTWSPRRFRVCVLCSDHTGVIPIILGDLAIRRLTSKTFFDIDLDVAEGDDPNKFPGVLSDLKSKHFYVTLNISAENINNEYDGYEASDIALENENLFLTNTLQESA</sequence>
<dbReference type="Gene3D" id="2.40.50.140">
    <property type="entry name" value="Nucleic acid-binding proteins"/>
    <property type="match status" value="5"/>
</dbReference>
<keyword evidence="5" id="KW-1185">Reference proteome</keyword>
<dbReference type="InterPro" id="IPR031657">
    <property type="entry name" value="REPA_OB_2"/>
</dbReference>
<dbReference type="CDD" id="cd04481">
    <property type="entry name" value="RPA1_DBD_B_like"/>
    <property type="match status" value="1"/>
</dbReference>
<evidence type="ECO:0000259" key="2">
    <source>
        <dbReference type="Pfam" id="PF02721"/>
    </source>
</evidence>
<protein>
    <submittedName>
        <fullName evidence="4">DUF223 domain-containing protein</fullName>
    </submittedName>
</protein>
<keyword evidence="1" id="KW-0238">DNA-binding</keyword>
<reference evidence="4" key="1">
    <citation type="submission" date="2023-02" db="EMBL/GenBank/DDBJ databases">
        <title>Genome of toxic invasive species Heracleum sosnowskyi carries increased number of genes despite the absence of recent whole-genome duplications.</title>
        <authorList>
            <person name="Schelkunov M."/>
            <person name="Shtratnikova V."/>
            <person name="Makarenko M."/>
            <person name="Klepikova A."/>
            <person name="Omelchenko D."/>
            <person name="Novikova G."/>
            <person name="Obukhova E."/>
            <person name="Bogdanov V."/>
            <person name="Penin A."/>
            <person name="Logacheva M."/>
        </authorList>
    </citation>
    <scope>NUCLEOTIDE SEQUENCE</scope>
    <source>
        <strain evidence="4">Hsosn_3</strain>
        <tissue evidence="4">Leaf</tissue>
    </source>
</reference>
<accession>A0AAD8MU37</accession>
<dbReference type="Proteomes" id="UP001237642">
    <property type="component" value="Unassembled WGS sequence"/>
</dbReference>
<evidence type="ECO:0000256" key="1">
    <source>
        <dbReference type="ARBA" id="ARBA00023125"/>
    </source>
</evidence>
<comment type="caution">
    <text evidence="4">The sequence shown here is derived from an EMBL/GenBank/DDBJ whole genome shotgun (WGS) entry which is preliminary data.</text>
</comment>
<proteinExistence type="predicted"/>
<feature type="domain" description="Replication protein A OB" evidence="3">
    <location>
        <begin position="375"/>
        <end position="468"/>
    </location>
</feature>
<evidence type="ECO:0000259" key="3">
    <source>
        <dbReference type="Pfam" id="PF16900"/>
    </source>
</evidence>
<dbReference type="AlphaFoldDB" id="A0AAD8MU37"/>
<dbReference type="InterPro" id="IPR003871">
    <property type="entry name" value="RFA1B/D_OB_1st"/>
</dbReference>
<dbReference type="Pfam" id="PF02721">
    <property type="entry name" value="DUF223"/>
    <property type="match status" value="2"/>
</dbReference>
<dbReference type="PANTHER" id="PTHR47165:SF4">
    <property type="entry name" value="OS03G0429900 PROTEIN"/>
    <property type="match status" value="1"/>
</dbReference>
<dbReference type="GO" id="GO:0003677">
    <property type="term" value="F:DNA binding"/>
    <property type="evidence" value="ECO:0007669"/>
    <property type="project" value="UniProtKB-KW"/>
</dbReference>
<organism evidence="4 5">
    <name type="scientific">Heracleum sosnowskyi</name>
    <dbReference type="NCBI Taxonomy" id="360622"/>
    <lineage>
        <taxon>Eukaryota</taxon>
        <taxon>Viridiplantae</taxon>
        <taxon>Streptophyta</taxon>
        <taxon>Embryophyta</taxon>
        <taxon>Tracheophyta</taxon>
        <taxon>Spermatophyta</taxon>
        <taxon>Magnoliopsida</taxon>
        <taxon>eudicotyledons</taxon>
        <taxon>Gunneridae</taxon>
        <taxon>Pentapetalae</taxon>
        <taxon>asterids</taxon>
        <taxon>campanulids</taxon>
        <taxon>Apiales</taxon>
        <taxon>Apiaceae</taxon>
        <taxon>Apioideae</taxon>
        <taxon>apioid superclade</taxon>
        <taxon>Tordylieae</taxon>
        <taxon>Tordyliinae</taxon>
        <taxon>Heracleum</taxon>
    </lineage>
</organism>
<name>A0AAD8MU37_9APIA</name>
<reference evidence="4" key="2">
    <citation type="submission" date="2023-05" db="EMBL/GenBank/DDBJ databases">
        <authorList>
            <person name="Schelkunov M.I."/>
        </authorList>
    </citation>
    <scope>NUCLEOTIDE SEQUENCE</scope>
    <source>
        <strain evidence="4">Hsosn_3</strain>
        <tissue evidence="4">Leaf</tissue>
    </source>
</reference>
<dbReference type="PANTHER" id="PTHR47165">
    <property type="entry name" value="OS03G0429900 PROTEIN"/>
    <property type="match status" value="1"/>
</dbReference>
<dbReference type="EMBL" id="JAUIZM010000005">
    <property type="protein sequence ID" value="KAK1385261.1"/>
    <property type="molecule type" value="Genomic_DNA"/>
</dbReference>